<dbReference type="GO" id="GO:0005634">
    <property type="term" value="C:nucleus"/>
    <property type="evidence" value="ECO:0007669"/>
    <property type="project" value="UniProtKB-SubCell"/>
</dbReference>
<dbReference type="SMART" id="SM00456">
    <property type="entry name" value="WW"/>
    <property type="match status" value="2"/>
</dbReference>
<dbReference type="PANTHER" id="PTHR17616">
    <property type="entry name" value="YES-ASSOCIATED PROTEIN YAP1 FAMILY MEMBER"/>
    <property type="match status" value="1"/>
</dbReference>
<dbReference type="GO" id="GO:0003713">
    <property type="term" value="F:transcription coactivator activity"/>
    <property type="evidence" value="ECO:0007669"/>
    <property type="project" value="TreeGrafter"/>
</dbReference>
<dbReference type="FunFam" id="2.20.70.10:FF:000012">
    <property type="entry name" value="transcriptional coactivator YAP1 isoform X2"/>
    <property type="match status" value="1"/>
</dbReference>
<proteinExistence type="predicted"/>
<evidence type="ECO:0000313" key="8">
    <source>
        <dbReference type="EMBL" id="KRZ73910.1"/>
    </source>
</evidence>
<dbReference type="SUPFAM" id="SSF51045">
    <property type="entry name" value="WW domain"/>
    <property type="match status" value="2"/>
</dbReference>
<feature type="compositionally biased region" description="Low complexity" evidence="6">
    <location>
        <begin position="362"/>
        <end position="377"/>
    </location>
</feature>
<gene>
    <name evidence="8" type="primary">YAP1</name>
    <name evidence="8" type="ORF">T10_6370</name>
</gene>
<evidence type="ECO:0000256" key="3">
    <source>
        <dbReference type="ARBA" id="ARBA00022490"/>
    </source>
</evidence>
<dbReference type="InterPro" id="IPR036020">
    <property type="entry name" value="WW_dom_sf"/>
</dbReference>
<keyword evidence="3" id="KW-0963">Cytoplasm</keyword>
<dbReference type="EMBL" id="JYDO01000057">
    <property type="protein sequence ID" value="KRZ73909.1"/>
    <property type="molecule type" value="Genomic_DNA"/>
</dbReference>
<evidence type="ECO:0000256" key="4">
    <source>
        <dbReference type="ARBA" id="ARBA00023159"/>
    </source>
</evidence>
<feature type="compositionally biased region" description="Polar residues" evidence="6">
    <location>
        <begin position="9"/>
        <end position="20"/>
    </location>
</feature>
<dbReference type="Proteomes" id="UP000054843">
    <property type="component" value="Unassembled WGS sequence"/>
</dbReference>
<feature type="domain" description="WW" evidence="7">
    <location>
        <begin position="157"/>
        <end position="190"/>
    </location>
</feature>
<organism evidence="8 9">
    <name type="scientific">Trichinella papuae</name>
    <dbReference type="NCBI Taxonomy" id="268474"/>
    <lineage>
        <taxon>Eukaryota</taxon>
        <taxon>Metazoa</taxon>
        <taxon>Ecdysozoa</taxon>
        <taxon>Nematoda</taxon>
        <taxon>Enoplea</taxon>
        <taxon>Dorylaimia</taxon>
        <taxon>Trichinellida</taxon>
        <taxon>Trichinellidae</taxon>
        <taxon>Trichinella</taxon>
    </lineage>
</organism>
<dbReference type="PROSITE" id="PS50020">
    <property type="entry name" value="WW_DOMAIN_2"/>
    <property type="match status" value="2"/>
</dbReference>
<comment type="subcellular location">
    <subcellularLocation>
        <location evidence="2">Cytoplasm</location>
    </subcellularLocation>
    <subcellularLocation>
        <location evidence="1">Nucleus</location>
    </subcellularLocation>
</comment>
<dbReference type="AlphaFoldDB" id="A0A0V1MQ36"/>
<dbReference type="CDD" id="cd00201">
    <property type="entry name" value="WW"/>
    <property type="match status" value="2"/>
</dbReference>
<dbReference type="EMBL" id="JYDO01000057">
    <property type="protein sequence ID" value="KRZ73910.1"/>
    <property type="molecule type" value="Genomic_DNA"/>
</dbReference>
<dbReference type="STRING" id="268474.A0A0V1MQ36"/>
<feature type="region of interest" description="Disordered" evidence="6">
    <location>
        <begin position="362"/>
        <end position="382"/>
    </location>
</feature>
<feature type="domain" description="WW" evidence="7">
    <location>
        <begin position="208"/>
        <end position="241"/>
    </location>
</feature>
<evidence type="ECO:0000256" key="1">
    <source>
        <dbReference type="ARBA" id="ARBA00004123"/>
    </source>
</evidence>
<dbReference type="Gene3D" id="2.20.70.10">
    <property type="match status" value="2"/>
</dbReference>
<keyword evidence="5" id="KW-0539">Nucleus</keyword>
<evidence type="ECO:0000256" key="6">
    <source>
        <dbReference type="SAM" id="MobiDB-lite"/>
    </source>
</evidence>
<dbReference type="PROSITE" id="PS01159">
    <property type="entry name" value="WW_DOMAIN_1"/>
    <property type="match status" value="2"/>
</dbReference>
<protein>
    <submittedName>
        <fullName evidence="8">Yorkie-like protein</fullName>
    </submittedName>
</protein>
<evidence type="ECO:0000259" key="7">
    <source>
        <dbReference type="PROSITE" id="PS50020"/>
    </source>
</evidence>
<dbReference type="Pfam" id="PF00397">
    <property type="entry name" value="WW"/>
    <property type="match status" value="2"/>
</dbReference>
<sequence length="426" mass="47202">MACYGEYSAGSSGQHQRSRSNVVIKSSVDLDQALNDHFKKSIECLSPGAGGQLSTVSSWREKNLPDTFFKPCKASAVHSREGSDSSGCHTVSSPCSILSACGSTASASSTAVQHTRAHSSPASLTNGQLSLASAFRLDQQQHGRVHSYDIDVDLDDQTLPAGWERAFTETGQPYFINHIDKTTTWEDPRKRPLKQSVVVNRLADHNLPPLPTGWEEKITPHGERYFMNHNNETTTWFDPRVPQELQRPYVMQRQLECLQPVAETSSGFHIKQQQQQQQQQASGFCPTTQQRVQELIQERQQYRSRQQEIMKQGLLSDSAAMPTSPLATHLSPENFPNCQVAGSSGTHHSTMDAAFHCRQKSSDSGLGMTLSTSSSYSQPHTPENFLASDIDLNIGGIDLNSIMDVDPSIQELNPQDLDQYLRGNMR</sequence>
<evidence type="ECO:0000256" key="5">
    <source>
        <dbReference type="ARBA" id="ARBA00023242"/>
    </source>
</evidence>
<keyword evidence="9" id="KW-1185">Reference proteome</keyword>
<dbReference type="InterPro" id="IPR051583">
    <property type="entry name" value="YAP1"/>
</dbReference>
<dbReference type="GO" id="GO:0045944">
    <property type="term" value="P:positive regulation of transcription by RNA polymerase II"/>
    <property type="evidence" value="ECO:0007669"/>
    <property type="project" value="TreeGrafter"/>
</dbReference>
<dbReference type="InterPro" id="IPR001202">
    <property type="entry name" value="WW_dom"/>
</dbReference>
<accession>A0A0V1MQ36</accession>
<reference evidence="8 9" key="1">
    <citation type="submission" date="2015-01" db="EMBL/GenBank/DDBJ databases">
        <title>Evolution of Trichinella species and genotypes.</title>
        <authorList>
            <person name="Korhonen P.K."/>
            <person name="Edoardo P."/>
            <person name="Giuseppe L.R."/>
            <person name="Gasser R.B."/>
        </authorList>
    </citation>
    <scope>NUCLEOTIDE SEQUENCE [LARGE SCALE GENOMIC DNA]</scope>
    <source>
        <strain evidence="8">ISS1980</strain>
    </source>
</reference>
<evidence type="ECO:0000256" key="2">
    <source>
        <dbReference type="ARBA" id="ARBA00004496"/>
    </source>
</evidence>
<dbReference type="OrthoDB" id="2020426at2759"/>
<dbReference type="GO" id="GO:0005737">
    <property type="term" value="C:cytoplasm"/>
    <property type="evidence" value="ECO:0007669"/>
    <property type="project" value="UniProtKB-SubCell"/>
</dbReference>
<evidence type="ECO:0000313" key="9">
    <source>
        <dbReference type="Proteomes" id="UP000054843"/>
    </source>
</evidence>
<dbReference type="GO" id="GO:0035329">
    <property type="term" value="P:hippo signaling"/>
    <property type="evidence" value="ECO:0007669"/>
    <property type="project" value="TreeGrafter"/>
</dbReference>
<feature type="region of interest" description="Disordered" evidence="6">
    <location>
        <begin position="1"/>
        <end position="20"/>
    </location>
</feature>
<comment type="caution">
    <text evidence="8">The sequence shown here is derived from an EMBL/GenBank/DDBJ whole genome shotgun (WGS) entry which is preliminary data.</text>
</comment>
<keyword evidence="4" id="KW-0010">Activator</keyword>
<name>A0A0V1MQ36_9BILA</name>
<dbReference type="PANTHER" id="PTHR17616:SF8">
    <property type="entry name" value="TRANSCRIPTIONAL COACTIVATOR YORKIE"/>
    <property type="match status" value="1"/>
</dbReference>